<organism evidence="2">
    <name type="scientific">Tetraselmis sp. GSL018</name>
    <dbReference type="NCBI Taxonomy" id="582737"/>
    <lineage>
        <taxon>Eukaryota</taxon>
        <taxon>Viridiplantae</taxon>
        <taxon>Chlorophyta</taxon>
        <taxon>core chlorophytes</taxon>
        <taxon>Chlorodendrophyceae</taxon>
        <taxon>Chlorodendrales</taxon>
        <taxon>Chlorodendraceae</taxon>
        <taxon>Tetraselmis</taxon>
    </lineage>
</organism>
<protein>
    <submittedName>
        <fullName evidence="2">Uncharacterized protein</fullName>
    </submittedName>
</protein>
<reference evidence="2" key="1">
    <citation type="submission" date="2014-05" db="EMBL/GenBank/DDBJ databases">
        <title>The transcriptome of the halophilic microalga Tetraselmis sp. GSL018 isolated from the Great Salt Lake, Utah.</title>
        <authorList>
            <person name="Jinkerson R.E."/>
            <person name="D'Adamo S."/>
            <person name="Posewitz M.C."/>
        </authorList>
    </citation>
    <scope>NUCLEOTIDE SEQUENCE</scope>
    <source>
        <strain evidence="2">GSL018</strain>
    </source>
</reference>
<evidence type="ECO:0000313" key="2">
    <source>
        <dbReference type="EMBL" id="JAC79521.1"/>
    </source>
</evidence>
<dbReference type="AlphaFoldDB" id="A0A061S9S7"/>
<sequence length="54" mass="5905">YRTATEARPPPPRTPPRFSSGRRNPLCPLPSLVQVAPRRGGESRRPLLCPTPSG</sequence>
<dbReference type="EMBL" id="GBEZ01005831">
    <property type="protein sequence ID" value="JAC79521.1"/>
    <property type="molecule type" value="Transcribed_RNA"/>
</dbReference>
<proteinExistence type="predicted"/>
<name>A0A061S9S7_9CHLO</name>
<feature type="region of interest" description="Disordered" evidence="1">
    <location>
        <begin position="1"/>
        <end position="29"/>
    </location>
</feature>
<evidence type="ECO:0000256" key="1">
    <source>
        <dbReference type="SAM" id="MobiDB-lite"/>
    </source>
</evidence>
<gene>
    <name evidence="2" type="ORF">TSPGSL018_12508</name>
</gene>
<accession>A0A061S9S7</accession>
<feature type="non-terminal residue" evidence="2">
    <location>
        <position position="1"/>
    </location>
</feature>